<dbReference type="InterPro" id="IPR045936">
    <property type="entry name" value="DUF6356"/>
</dbReference>
<protein>
    <recommendedName>
        <fullName evidence="3">Capsule biosynthesis protein</fullName>
    </recommendedName>
</protein>
<dbReference type="AlphaFoldDB" id="A0A2A2SFC2"/>
<gene>
    <name evidence="1" type="ORF">CKY28_10415</name>
</gene>
<sequence>MFRKLFLDHPDEVGESYGEHARVAGRFGAEMIVGGIACLVHAAVPALCKTSGSRTIARLHARLVAKRSAVKADRAQVKSVEYVI</sequence>
<dbReference type="Proteomes" id="UP000218151">
    <property type="component" value="Unassembled WGS sequence"/>
</dbReference>
<name>A0A2A2SFC2_9SPHN</name>
<dbReference type="Pfam" id="PF19883">
    <property type="entry name" value="DUF6356"/>
    <property type="match status" value="1"/>
</dbReference>
<keyword evidence="2" id="KW-1185">Reference proteome</keyword>
<dbReference type="OrthoDB" id="7652114at2"/>
<evidence type="ECO:0008006" key="3">
    <source>
        <dbReference type="Google" id="ProtNLM"/>
    </source>
</evidence>
<proteinExistence type="predicted"/>
<evidence type="ECO:0000313" key="2">
    <source>
        <dbReference type="Proteomes" id="UP000218151"/>
    </source>
</evidence>
<evidence type="ECO:0000313" key="1">
    <source>
        <dbReference type="EMBL" id="PAX08004.1"/>
    </source>
</evidence>
<reference evidence="2" key="1">
    <citation type="submission" date="2017-09" db="EMBL/GenBank/DDBJ databases">
        <authorList>
            <person name="Feng G."/>
            <person name="Zhu H."/>
        </authorList>
    </citation>
    <scope>NUCLEOTIDE SEQUENCE [LARGE SCALE GENOMIC DNA]</scope>
    <source>
        <strain evidence="2">1PNM-20</strain>
    </source>
</reference>
<dbReference type="EMBL" id="NSLI01000003">
    <property type="protein sequence ID" value="PAX08004.1"/>
    <property type="molecule type" value="Genomic_DNA"/>
</dbReference>
<dbReference type="RefSeq" id="WP_095998247.1">
    <property type="nucleotide sequence ID" value="NZ_NSLI01000003.1"/>
</dbReference>
<accession>A0A2A2SFC2</accession>
<comment type="caution">
    <text evidence="1">The sequence shown here is derived from an EMBL/GenBank/DDBJ whole genome shotgun (WGS) entry which is preliminary data.</text>
</comment>
<organism evidence="1 2">
    <name type="scientific">Sphingomonas lenta</name>
    <dbReference type="NCBI Taxonomy" id="1141887"/>
    <lineage>
        <taxon>Bacteria</taxon>
        <taxon>Pseudomonadati</taxon>
        <taxon>Pseudomonadota</taxon>
        <taxon>Alphaproteobacteria</taxon>
        <taxon>Sphingomonadales</taxon>
        <taxon>Sphingomonadaceae</taxon>
        <taxon>Sphingomonas</taxon>
    </lineage>
</organism>